<accession>A0A077Q2W5</accession>
<comment type="caution">
    <text evidence="2">The sequence shown here is derived from an EMBL/GenBank/DDBJ whole genome shotgun (WGS) entry which is preliminary data.</text>
</comment>
<dbReference type="HOGENOM" id="CLU_3278919_0_0_6"/>
<feature type="region of interest" description="Disordered" evidence="1">
    <location>
        <begin position="1"/>
        <end position="24"/>
    </location>
</feature>
<dbReference type="AlphaFoldDB" id="A0A077Q2W5"/>
<proteinExistence type="predicted"/>
<protein>
    <submittedName>
        <fullName evidence="2">Uncharacterized protein</fullName>
    </submittedName>
</protein>
<evidence type="ECO:0000256" key="1">
    <source>
        <dbReference type="SAM" id="MobiDB-lite"/>
    </source>
</evidence>
<feature type="compositionally biased region" description="Basic and acidic residues" evidence="1">
    <location>
        <begin position="1"/>
        <end position="12"/>
    </location>
</feature>
<dbReference type="EMBL" id="CBSZ010000402">
    <property type="protein sequence ID" value="CDH26389.1"/>
    <property type="molecule type" value="Genomic_DNA"/>
</dbReference>
<reference evidence="2" key="1">
    <citation type="submission" date="2013-07" db="EMBL/GenBank/DDBJ databases">
        <title>Sub-species coevolution in mutualistic symbiosis.</title>
        <authorList>
            <person name="Murfin K."/>
            <person name="Klassen J."/>
            <person name="Lee M."/>
            <person name="Forst S."/>
            <person name="Stock P."/>
            <person name="Goodrich-Blair H."/>
        </authorList>
    </citation>
    <scope>NUCLEOTIDE SEQUENCE [LARGE SCALE GENOMIC DNA]</scope>
    <source>
        <strain evidence="2">Kraussei Becker Underwood</strain>
    </source>
</reference>
<evidence type="ECO:0000313" key="2">
    <source>
        <dbReference type="EMBL" id="CDH26389.1"/>
    </source>
</evidence>
<gene>
    <name evidence="2" type="ORF">XBKB1_660001</name>
</gene>
<evidence type="ECO:0000313" key="3">
    <source>
        <dbReference type="Proteomes" id="UP000028493"/>
    </source>
</evidence>
<dbReference type="Proteomes" id="UP000028493">
    <property type="component" value="Unassembled WGS sequence"/>
</dbReference>
<name>A0A077Q2W5_XENBV</name>
<sequence>MRGECAESDTKKPPALTDGMGIPLTTQGTGKEILTLVSEVN</sequence>
<organism evidence="2 3">
    <name type="scientific">Xenorhabdus bovienii str. kraussei Becker Underwood</name>
    <dbReference type="NCBI Taxonomy" id="1398204"/>
    <lineage>
        <taxon>Bacteria</taxon>
        <taxon>Pseudomonadati</taxon>
        <taxon>Pseudomonadota</taxon>
        <taxon>Gammaproteobacteria</taxon>
        <taxon>Enterobacterales</taxon>
        <taxon>Morganellaceae</taxon>
        <taxon>Xenorhabdus</taxon>
    </lineage>
</organism>